<dbReference type="SUPFAM" id="SSF53187">
    <property type="entry name" value="Zn-dependent exopeptidases"/>
    <property type="match status" value="1"/>
</dbReference>
<dbReference type="PIRSF" id="PIRSF037846">
    <property type="entry name" value="Autolysin_YrvJ_prd"/>
    <property type="match status" value="1"/>
</dbReference>
<keyword evidence="1 5" id="KW-0378">Hydrolase</keyword>
<dbReference type="SMART" id="SM00287">
    <property type="entry name" value="SH3b"/>
    <property type="match status" value="4"/>
</dbReference>
<feature type="signal peptide" evidence="3">
    <location>
        <begin position="1"/>
        <end position="27"/>
    </location>
</feature>
<comment type="caution">
    <text evidence="5">The sequence shown here is derived from an EMBL/GenBank/DDBJ whole genome shotgun (WGS) entry which is preliminary data.</text>
</comment>
<dbReference type="GO" id="GO:0071555">
    <property type="term" value="P:cell wall organization"/>
    <property type="evidence" value="ECO:0007669"/>
    <property type="project" value="UniProtKB-KW"/>
</dbReference>
<dbReference type="EC" id="3.5.1.28" evidence="5"/>
<evidence type="ECO:0000313" key="6">
    <source>
        <dbReference type="Proteomes" id="UP000580891"/>
    </source>
</evidence>
<dbReference type="InterPro" id="IPR002508">
    <property type="entry name" value="MurNAc-LAA_cat"/>
</dbReference>
<evidence type="ECO:0000256" key="2">
    <source>
        <dbReference type="ARBA" id="ARBA00023316"/>
    </source>
</evidence>
<feature type="domain" description="SH3b" evidence="4">
    <location>
        <begin position="231"/>
        <end position="295"/>
    </location>
</feature>
<dbReference type="AlphaFoldDB" id="A0A7V9YWQ1"/>
<dbReference type="Gene3D" id="2.30.30.40">
    <property type="entry name" value="SH3 Domains"/>
    <property type="match status" value="4"/>
</dbReference>
<dbReference type="InterPro" id="IPR017293">
    <property type="entry name" value="N-acetylmuramoyl-L-ala_amidase"/>
</dbReference>
<proteinExistence type="predicted"/>
<dbReference type="InterPro" id="IPR050695">
    <property type="entry name" value="N-acetylmuramoyl_amidase_3"/>
</dbReference>
<keyword evidence="6" id="KW-1185">Reference proteome</keyword>
<dbReference type="InterPro" id="IPR003646">
    <property type="entry name" value="SH3-like_bac-type"/>
</dbReference>
<feature type="domain" description="SH3b" evidence="4">
    <location>
        <begin position="95"/>
        <end position="157"/>
    </location>
</feature>
<dbReference type="PANTHER" id="PTHR30404">
    <property type="entry name" value="N-ACETYLMURAMOYL-L-ALANINE AMIDASE"/>
    <property type="match status" value="1"/>
</dbReference>
<dbReference type="GO" id="GO:0008745">
    <property type="term" value="F:N-acetylmuramoyl-L-alanine amidase activity"/>
    <property type="evidence" value="ECO:0007669"/>
    <property type="project" value="UniProtKB-EC"/>
</dbReference>
<evidence type="ECO:0000256" key="3">
    <source>
        <dbReference type="SAM" id="SignalP"/>
    </source>
</evidence>
<feature type="domain" description="SH3b" evidence="4">
    <location>
        <begin position="162"/>
        <end position="225"/>
    </location>
</feature>
<keyword evidence="3" id="KW-0732">Signal</keyword>
<dbReference type="SMART" id="SM00646">
    <property type="entry name" value="Ami_3"/>
    <property type="match status" value="1"/>
</dbReference>
<evidence type="ECO:0000313" key="5">
    <source>
        <dbReference type="EMBL" id="MBA2869760.1"/>
    </source>
</evidence>
<organism evidence="5 6">
    <name type="scientific">[Anoxybacillus] calidus</name>
    <dbReference type="NCBI Taxonomy" id="575178"/>
    <lineage>
        <taxon>Bacteria</taxon>
        <taxon>Bacillati</taxon>
        <taxon>Bacillota</taxon>
        <taxon>Bacilli</taxon>
        <taxon>Bacillales</taxon>
        <taxon>Anoxybacillaceae</taxon>
        <taxon>Paranoxybacillus</taxon>
    </lineage>
</organism>
<dbReference type="GO" id="GO:0030288">
    <property type="term" value="C:outer membrane-bounded periplasmic space"/>
    <property type="evidence" value="ECO:0007669"/>
    <property type="project" value="TreeGrafter"/>
</dbReference>
<accession>A0A7V9YWQ1</accession>
<keyword evidence="2" id="KW-0961">Cell wall biogenesis/degradation</keyword>
<evidence type="ECO:0000259" key="4">
    <source>
        <dbReference type="PROSITE" id="PS51781"/>
    </source>
</evidence>
<dbReference type="Pfam" id="PF01520">
    <property type="entry name" value="Amidase_3"/>
    <property type="match status" value="1"/>
</dbReference>
<dbReference type="RefSeq" id="WP_181535029.1">
    <property type="nucleotide sequence ID" value="NZ_JACDUU010000001.1"/>
</dbReference>
<dbReference type="InterPro" id="IPR036028">
    <property type="entry name" value="SH3-like_dom_sf"/>
</dbReference>
<evidence type="ECO:0000256" key="1">
    <source>
        <dbReference type="ARBA" id="ARBA00022801"/>
    </source>
</evidence>
<feature type="domain" description="SH3b" evidence="4">
    <location>
        <begin position="29"/>
        <end position="92"/>
    </location>
</feature>
<dbReference type="Proteomes" id="UP000580891">
    <property type="component" value="Unassembled WGS sequence"/>
</dbReference>
<dbReference type="Pfam" id="PF08239">
    <property type="entry name" value="SH3_3"/>
    <property type="match status" value="4"/>
</dbReference>
<protein>
    <submittedName>
        <fullName evidence="5">N-acetylmuramoyl-L-alanine amidase</fullName>
        <ecNumber evidence="5">3.5.1.28</ecNumber>
    </submittedName>
</protein>
<feature type="chain" id="PRO_5031565197" evidence="3">
    <location>
        <begin position="28"/>
        <end position="478"/>
    </location>
</feature>
<reference evidence="5 6" key="1">
    <citation type="submission" date="2020-07" db="EMBL/GenBank/DDBJ databases">
        <title>Genomic Encyclopedia of Type Strains, Phase IV (KMG-IV): sequencing the most valuable type-strain genomes for metagenomic binning, comparative biology and taxonomic classification.</title>
        <authorList>
            <person name="Goeker M."/>
        </authorList>
    </citation>
    <scope>NUCLEOTIDE SEQUENCE [LARGE SCALE GENOMIC DNA]</scope>
    <source>
        <strain evidence="5 6">DSM 25220</strain>
    </source>
</reference>
<sequence length="478" mass="53676">MKDIKKGTYVLLAIFLLFSIHVSSVGAETKTATITVNHLNVREGPGLHYRVIKRVNKGETYTVIEQKNDWIQLRLNAKETGWISLQYASEAANTIQTAISAVDHLRVRTGPGTKYDVIGYLKQGQTVEVHQKTKDWAKIHSSSLSGWVSANYLSPQTSLEKQLIGIVTTNRLNVRDEPSEKGTIIQKLNDGDHINIVGQQGNWLKIVLENQQTGWISSTYVSLQNRIALEPTNSYIQILHPKTNIRISPSLDAHIAATANRGETYRVIRKEGSWYYIELTDQRTGYIAEWVVSTVNKKSGTIKNKTIVLDAGHGGKDSGTIGKNGTLEKVLTLQTAKLLQQKLKQAGANVILTRNDDLFISLPNRVKIASKYEADVFISIHYDSSRDTTVNGITIYYYDNKRDHPLAASIYSQLTTIHHVKQRGIRFGDFHVLRENNRPSVLLELGYLSNPTEGQLIVSPYYQEKVTDAIAESLKNYF</sequence>
<dbReference type="PROSITE" id="PS51781">
    <property type="entry name" value="SH3B"/>
    <property type="match status" value="4"/>
</dbReference>
<dbReference type="CDD" id="cd02696">
    <property type="entry name" value="MurNAc-LAA"/>
    <property type="match status" value="1"/>
</dbReference>
<dbReference type="PANTHER" id="PTHR30404:SF0">
    <property type="entry name" value="N-ACETYLMURAMOYL-L-ALANINE AMIDASE AMIC"/>
    <property type="match status" value="1"/>
</dbReference>
<dbReference type="SUPFAM" id="SSF50044">
    <property type="entry name" value="SH3-domain"/>
    <property type="match status" value="2"/>
</dbReference>
<dbReference type="EMBL" id="JACDUU010000001">
    <property type="protein sequence ID" value="MBA2869760.1"/>
    <property type="molecule type" value="Genomic_DNA"/>
</dbReference>
<name>A0A7V9YWQ1_9BACL</name>
<dbReference type="GO" id="GO:0009253">
    <property type="term" value="P:peptidoglycan catabolic process"/>
    <property type="evidence" value="ECO:0007669"/>
    <property type="project" value="InterPro"/>
</dbReference>
<gene>
    <name evidence="5" type="ORF">HNQ85_000018</name>
</gene>
<dbReference type="Gene3D" id="3.40.630.40">
    <property type="entry name" value="Zn-dependent exopeptidases"/>
    <property type="match status" value="1"/>
</dbReference>